<dbReference type="Proteomes" id="UP000634011">
    <property type="component" value="Unassembled WGS sequence"/>
</dbReference>
<gene>
    <name evidence="2" type="ORF">H8K32_15085</name>
</gene>
<organism evidence="2 3">
    <name type="scientific">Undibacterium jejuense</name>
    <dbReference type="NCBI Taxonomy" id="1344949"/>
    <lineage>
        <taxon>Bacteria</taxon>
        <taxon>Pseudomonadati</taxon>
        <taxon>Pseudomonadota</taxon>
        <taxon>Betaproteobacteria</taxon>
        <taxon>Burkholderiales</taxon>
        <taxon>Oxalobacteraceae</taxon>
        <taxon>Undibacterium</taxon>
    </lineage>
</organism>
<accession>A0A923KQ22</accession>
<name>A0A923KQ22_9BURK</name>
<reference evidence="2" key="1">
    <citation type="submission" date="2020-08" db="EMBL/GenBank/DDBJ databases">
        <title>Novel species isolated from subtropical streams in China.</title>
        <authorList>
            <person name="Lu H."/>
        </authorList>
    </citation>
    <scope>NUCLEOTIDE SEQUENCE</scope>
    <source>
        <strain evidence="2">KACC 12607</strain>
    </source>
</reference>
<protein>
    <recommendedName>
        <fullName evidence="1">GIY-YIG catalytic domain-containing protein</fullName>
    </recommendedName>
</protein>
<evidence type="ECO:0000313" key="2">
    <source>
        <dbReference type="EMBL" id="MBC3863428.1"/>
    </source>
</evidence>
<evidence type="ECO:0000259" key="1">
    <source>
        <dbReference type="Pfam" id="PF20815"/>
    </source>
</evidence>
<comment type="caution">
    <text evidence="2">The sequence shown here is derived from an EMBL/GenBank/DDBJ whole genome shotgun (WGS) entry which is preliminary data.</text>
</comment>
<dbReference type="EMBL" id="JACOFV010000014">
    <property type="protein sequence ID" value="MBC3863428.1"/>
    <property type="molecule type" value="Genomic_DNA"/>
</dbReference>
<proteinExistence type="predicted"/>
<feature type="domain" description="GIY-YIG catalytic" evidence="1">
    <location>
        <begin position="23"/>
        <end position="170"/>
    </location>
</feature>
<dbReference type="Pfam" id="PF20815">
    <property type="entry name" value="GIY_YIG_2"/>
    <property type="match status" value="1"/>
</dbReference>
<sequence length="184" mass="21075">MTESQLLSTLRGIAWSNIPSSPGVYWWFFPQTALKQLRIAELTDVSRLRLRDTPDGKVCLYHGMANNLAERVAWHAAQKLTQSALQSGFLSTFRLTLLALNDFDYLQGAKQIDAFFDGLSVAWQVTGTREEAEAMEHAELQGDYHYPLNIQGNRRPELVEFVRHLKSSRRAYRKRFVPMTTLVT</sequence>
<dbReference type="InterPro" id="IPR049311">
    <property type="entry name" value="GIY_YIG_cat"/>
</dbReference>
<keyword evidence="3" id="KW-1185">Reference proteome</keyword>
<dbReference type="AlphaFoldDB" id="A0A923KQ22"/>
<evidence type="ECO:0000313" key="3">
    <source>
        <dbReference type="Proteomes" id="UP000634011"/>
    </source>
</evidence>